<organism evidence="1 2">
    <name type="scientific">Gossypium australe</name>
    <dbReference type="NCBI Taxonomy" id="47621"/>
    <lineage>
        <taxon>Eukaryota</taxon>
        <taxon>Viridiplantae</taxon>
        <taxon>Streptophyta</taxon>
        <taxon>Embryophyta</taxon>
        <taxon>Tracheophyta</taxon>
        <taxon>Spermatophyta</taxon>
        <taxon>Magnoliopsida</taxon>
        <taxon>eudicotyledons</taxon>
        <taxon>Gunneridae</taxon>
        <taxon>Pentapetalae</taxon>
        <taxon>rosids</taxon>
        <taxon>malvids</taxon>
        <taxon>Malvales</taxon>
        <taxon>Malvaceae</taxon>
        <taxon>Malvoideae</taxon>
        <taxon>Gossypium</taxon>
    </lineage>
</organism>
<evidence type="ECO:0000313" key="1">
    <source>
        <dbReference type="EMBL" id="KAA3474547.1"/>
    </source>
</evidence>
<sequence length="320" mass="36884">MACFLFPKSFYDELESVMGRFWWQKGVGKKGIHWCGWKNLCDLKEFGGMGFQSLATHVLKVKYFSNSDFFNSVWAAKGLLQSGLCWRVGSRERISIREDTWLSGLVCHRINEHVSNDSVIWVADLIDNQNREWKVELIKATFSEAVSTKILQIPLAQEVQDNMLVWQDESSGEFTVRSLYRLLHEKKVLPSTDTLQNSIISFYKKIMEATSPLENKDTDVENNMILFSYSSKLISEKNRSIGIGLPGFFRVIQRSRHDWFVVLSGSAGINGCMIGNKTLYLKELEWISAWKPTIVKDIDEWRPQDVPYVKFNFDAALINL</sequence>
<dbReference type="OrthoDB" id="1428630at2759"/>
<dbReference type="PANTHER" id="PTHR33116:SF86">
    <property type="entry name" value="REVERSE TRANSCRIPTASE DOMAIN-CONTAINING PROTEIN"/>
    <property type="match status" value="1"/>
</dbReference>
<protein>
    <submittedName>
        <fullName evidence="1">Reverse transcriptase</fullName>
    </submittedName>
</protein>
<dbReference type="GO" id="GO:0003964">
    <property type="term" value="F:RNA-directed DNA polymerase activity"/>
    <property type="evidence" value="ECO:0007669"/>
    <property type="project" value="UniProtKB-KW"/>
</dbReference>
<name>A0A5B6W0E7_9ROSI</name>
<evidence type="ECO:0000313" key="2">
    <source>
        <dbReference type="Proteomes" id="UP000325315"/>
    </source>
</evidence>
<dbReference type="PANTHER" id="PTHR33116">
    <property type="entry name" value="REVERSE TRANSCRIPTASE ZINC-BINDING DOMAIN-CONTAINING PROTEIN-RELATED-RELATED"/>
    <property type="match status" value="1"/>
</dbReference>
<reference evidence="2" key="1">
    <citation type="journal article" date="2019" name="Plant Biotechnol. J.">
        <title>Genome sequencing of the Australian wild diploid species Gossypium australe highlights disease resistance and delayed gland morphogenesis.</title>
        <authorList>
            <person name="Cai Y."/>
            <person name="Cai X."/>
            <person name="Wang Q."/>
            <person name="Wang P."/>
            <person name="Zhang Y."/>
            <person name="Cai C."/>
            <person name="Xu Y."/>
            <person name="Wang K."/>
            <person name="Zhou Z."/>
            <person name="Wang C."/>
            <person name="Geng S."/>
            <person name="Li B."/>
            <person name="Dong Q."/>
            <person name="Hou Y."/>
            <person name="Wang H."/>
            <person name="Ai P."/>
            <person name="Liu Z."/>
            <person name="Yi F."/>
            <person name="Sun M."/>
            <person name="An G."/>
            <person name="Cheng J."/>
            <person name="Zhang Y."/>
            <person name="Shi Q."/>
            <person name="Xie Y."/>
            <person name="Shi X."/>
            <person name="Chang Y."/>
            <person name="Huang F."/>
            <person name="Chen Y."/>
            <person name="Hong S."/>
            <person name="Mi L."/>
            <person name="Sun Q."/>
            <person name="Zhang L."/>
            <person name="Zhou B."/>
            <person name="Peng R."/>
            <person name="Zhang X."/>
            <person name="Liu F."/>
        </authorList>
    </citation>
    <scope>NUCLEOTIDE SEQUENCE [LARGE SCALE GENOMIC DNA]</scope>
    <source>
        <strain evidence="2">cv. PA1801</strain>
    </source>
</reference>
<dbReference type="EMBL" id="SMMG02000005">
    <property type="protein sequence ID" value="KAA3474547.1"/>
    <property type="molecule type" value="Genomic_DNA"/>
</dbReference>
<gene>
    <name evidence="1" type="ORF">EPI10_024821</name>
</gene>
<comment type="caution">
    <text evidence="1">The sequence shown here is derived from an EMBL/GenBank/DDBJ whole genome shotgun (WGS) entry which is preliminary data.</text>
</comment>
<proteinExistence type="predicted"/>
<dbReference type="AlphaFoldDB" id="A0A5B6W0E7"/>
<dbReference type="Proteomes" id="UP000325315">
    <property type="component" value="Unassembled WGS sequence"/>
</dbReference>
<keyword evidence="1" id="KW-0548">Nucleotidyltransferase</keyword>
<accession>A0A5B6W0E7</accession>
<keyword evidence="2" id="KW-1185">Reference proteome</keyword>
<keyword evidence="1" id="KW-0808">Transferase</keyword>
<keyword evidence="1" id="KW-0695">RNA-directed DNA polymerase</keyword>